<evidence type="ECO:0000313" key="2">
    <source>
        <dbReference type="Proteomes" id="UP001341840"/>
    </source>
</evidence>
<proteinExistence type="predicted"/>
<reference evidence="1 2" key="1">
    <citation type="journal article" date="2023" name="Plants (Basel)">
        <title>Bridging the Gap: Combining Genomics and Transcriptomics Approaches to Understand Stylosanthes scabra, an Orphan Legume from the Brazilian Caatinga.</title>
        <authorList>
            <person name="Ferreira-Neto J.R.C."/>
            <person name="da Silva M.D."/>
            <person name="Binneck E."/>
            <person name="de Melo N.F."/>
            <person name="da Silva R.H."/>
            <person name="de Melo A.L.T.M."/>
            <person name="Pandolfi V."/>
            <person name="Bustamante F.O."/>
            <person name="Brasileiro-Vidal A.C."/>
            <person name="Benko-Iseppon A.M."/>
        </authorList>
    </citation>
    <scope>NUCLEOTIDE SEQUENCE [LARGE SCALE GENOMIC DNA]</scope>
    <source>
        <tissue evidence="1">Leaves</tissue>
    </source>
</reference>
<organism evidence="1 2">
    <name type="scientific">Stylosanthes scabra</name>
    <dbReference type="NCBI Taxonomy" id="79078"/>
    <lineage>
        <taxon>Eukaryota</taxon>
        <taxon>Viridiplantae</taxon>
        <taxon>Streptophyta</taxon>
        <taxon>Embryophyta</taxon>
        <taxon>Tracheophyta</taxon>
        <taxon>Spermatophyta</taxon>
        <taxon>Magnoliopsida</taxon>
        <taxon>eudicotyledons</taxon>
        <taxon>Gunneridae</taxon>
        <taxon>Pentapetalae</taxon>
        <taxon>rosids</taxon>
        <taxon>fabids</taxon>
        <taxon>Fabales</taxon>
        <taxon>Fabaceae</taxon>
        <taxon>Papilionoideae</taxon>
        <taxon>50 kb inversion clade</taxon>
        <taxon>dalbergioids sensu lato</taxon>
        <taxon>Dalbergieae</taxon>
        <taxon>Pterocarpus clade</taxon>
        <taxon>Stylosanthes</taxon>
    </lineage>
</organism>
<dbReference type="EMBL" id="JASCZI010273937">
    <property type="protein sequence ID" value="MED6225499.1"/>
    <property type="molecule type" value="Genomic_DNA"/>
</dbReference>
<accession>A0ABU6ZU45</accession>
<name>A0ABU6ZU45_9FABA</name>
<protein>
    <submittedName>
        <fullName evidence="1">Uncharacterized protein</fullName>
    </submittedName>
</protein>
<evidence type="ECO:0000313" key="1">
    <source>
        <dbReference type="EMBL" id="MED6225499.1"/>
    </source>
</evidence>
<dbReference type="Proteomes" id="UP001341840">
    <property type="component" value="Unassembled WGS sequence"/>
</dbReference>
<sequence>MLVSDGRPTAALATGQNSLIFKTQSIIVEESKPAVRLTAGFRQQERCHRPCNQLKIPSISLGSFSLGIEILWLANGCENIGVAMVECR</sequence>
<feature type="non-terminal residue" evidence="1">
    <location>
        <position position="88"/>
    </location>
</feature>
<gene>
    <name evidence="1" type="ORF">PIB30_094338</name>
</gene>
<comment type="caution">
    <text evidence="1">The sequence shown here is derived from an EMBL/GenBank/DDBJ whole genome shotgun (WGS) entry which is preliminary data.</text>
</comment>
<keyword evidence="2" id="KW-1185">Reference proteome</keyword>